<keyword evidence="3" id="KW-0732">Signal</keyword>
<keyword evidence="4" id="KW-0325">Glycoprotein</keyword>
<dbReference type="Pfam" id="PF15550">
    <property type="entry name" value="Draxin"/>
    <property type="match status" value="1"/>
</dbReference>
<gene>
    <name evidence="6" type="primary">Draxina</name>
    <name evidence="6" type="ORF">GTO93_0000165</name>
</gene>
<dbReference type="PANTHER" id="PTHR28610">
    <property type="entry name" value="DRAXIN"/>
    <property type="match status" value="1"/>
</dbReference>
<evidence type="ECO:0000256" key="3">
    <source>
        <dbReference type="ARBA" id="ARBA00022729"/>
    </source>
</evidence>
<comment type="caution">
    <text evidence="6">The sequence shown here is derived from an EMBL/GenBank/DDBJ whole genome shotgun (WGS) entry which is preliminary data.</text>
</comment>
<dbReference type="EMBL" id="JAAWVQ010157849">
    <property type="protein sequence ID" value="MBN3286434.1"/>
    <property type="molecule type" value="Genomic_DNA"/>
</dbReference>
<keyword evidence="2" id="KW-0964">Secreted</keyword>
<reference evidence="6" key="1">
    <citation type="journal article" date="2021" name="Cell">
        <title>Tracing the genetic footprints of vertebrate landing in non-teleost ray-finned fishes.</title>
        <authorList>
            <person name="Bi X."/>
            <person name="Wang K."/>
            <person name="Yang L."/>
            <person name="Pan H."/>
            <person name="Jiang H."/>
            <person name="Wei Q."/>
            <person name="Fang M."/>
            <person name="Yu H."/>
            <person name="Zhu C."/>
            <person name="Cai Y."/>
            <person name="He Y."/>
            <person name="Gan X."/>
            <person name="Zeng H."/>
            <person name="Yu D."/>
            <person name="Zhu Y."/>
            <person name="Jiang H."/>
            <person name="Qiu Q."/>
            <person name="Yang H."/>
            <person name="Zhang Y.E."/>
            <person name="Wang W."/>
            <person name="Zhu M."/>
            <person name="He S."/>
            <person name="Zhang G."/>
        </authorList>
    </citation>
    <scope>NUCLEOTIDE SEQUENCE</scope>
    <source>
        <strain evidence="6">Pddl_001</strain>
    </source>
</reference>
<keyword evidence="1" id="KW-0217">Developmental protein</keyword>
<evidence type="ECO:0000313" key="7">
    <source>
        <dbReference type="Proteomes" id="UP001166093"/>
    </source>
</evidence>
<feature type="region of interest" description="Disordered" evidence="5">
    <location>
        <begin position="1"/>
        <end position="25"/>
    </location>
</feature>
<feature type="non-terminal residue" evidence="6">
    <location>
        <position position="87"/>
    </location>
</feature>
<keyword evidence="7" id="KW-1185">Reference proteome</keyword>
<accession>A0ABS2YI72</accession>
<dbReference type="PANTHER" id="PTHR28610:SF1">
    <property type="entry name" value="DRAXIN"/>
    <property type="match status" value="1"/>
</dbReference>
<evidence type="ECO:0000256" key="4">
    <source>
        <dbReference type="ARBA" id="ARBA00023180"/>
    </source>
</evidence>
<evidence type="ECO:0000256" key="5">
    <source>
        <dbReference type="SAM" id="MobiDB-lite"/>
    </source>
</evidence>
<organism evidence="6 7">
    <name type="scientific">Polyodon spathula</name>
    <name type="common">North American paddlefish</name>
    <name type="synonym">Squalus spathula</name>
    <dbReference type="NCBI Taxonomy" id="7913"/>
    <lineage>
        <taxon>Eukaryota</taxon>
        <taxon>Metazoa</taxon>
        <taxon>Chordata</taxon>
        <taxon>Craniata</taxon>
        <taxon>Vertebrata</taxon>
        <taxon>Euteleostomi</taxon>
        <taxon>Actinopterygii</taxon>
        <taxon>Chondrostei</taxon>
        <taxon>Acipenseriformes</taxon>
        <taxon>Polyodontidae</taxon>
        <taxon>Polyodon</taxon>
    </lineage>
</organism>
<evidence type="ECO:0000256" key="1">
    <source>
        <dbReference type="ARBA" id="ARBA00022473"/>
    </source>
</evidence>
<protein>
    <submittedName>
        <fullName evidence="6">DRXIA protein</fullName>
    </submittedName>
</protein>
<evidence type="ECO:0000313" key="6">
    <source>
        <dbReference type="EMBL" id="MBN3286434.1"/>
    </source>
</evidence>
<dbReference type="Proteomes" id="UP001166093">
    <property type="component" value="Unassembled WGS sequence"/>
</dbReference>
<dbReference type="InterPro" id="IPR029094">
    <property type="entry name" value="Draxin"/>
</dbReference>
<name>A0ABS2YI72_POLSP</name>
<sequence length="87" mass="9776">PAVFPADKRRSKTLSSRNETLEGEAEAEPCDHHLDCLPGSCCDLRQHVCKPHNHGLNNKCFDNCMCEEGESQAAQTWHSFVDVHRSL</sequence>
<evidence type="ECO:0000256" key="2">
    <source>
        <dbReference type="ARBA" id="ARBA00022525"/>
    </source>
</evidence>
<proteinExistence type="predicted"/>
<feature type="non-terminal residue" evidence="6">
    <location>
        <position position="1"/>
    </location>
</feature>